<dbReference type="PANTHER" id="PTHR20854:SF25">
    <property type="entry name" value="INOSITOL-1-MONOPHOSPHATASE"/>
    <property type="match status" value="1"/>
</dbReference>
<dbReference type="PROSITE" id="PS00630">
    <property type="entry name" value="IMP_2"/>
    <property type="match status" value="1"/>
</dbReference>
<feature type="binding site" evidence="7">
    <location>
        <position position="104"/>
    </location>
    <ligand>
        <name>Mg(2+)</name>
        <dbReference type="ChEBI" id="CHEBI:18420"/>
        <label>1</label>
        <note>catalytic</note>
    </ligand>
</feature>
<comment type="catalytic activity">
    <reaction evidence="8">
        <text>a myo-inositol phosphate + H2O = myo-inositol + phosphate</text>
        <dbReference type="Rhea" id="RHEA:24056"/>
        <dbReference type="ChEBI" id="CHEBI:15377"/>
        <dbReference type="ChEBI" id="CHEBI:17268"/>
        <dbReference type="ChEBI" id="CHEBI:43474"/>
        <dbReference type="ChEBI" id="CHEBI:84139"/>
        <dbReference type="EC" id="3.1.3.25"/>
    </reaction>
</comment>
<evidence type="ECO:0000313" key="9">
    <source>
        <dbReference type="EMBL" id="JAG26977.1"/>
    </source>
</evidence>
<feature type="binding site" evidence="7">
    <location>
        <position position="121"/>
    </location>
    <ligand>
        <name>Mg(2+)</name>
        <dbReference type="ChEBI" id="CHEBI:18420"/>
        <label>1</label>
        <note>catalytic</note>
    </ligand>
</feature>
<dbReference type="InterPro" id="IPR020583">
    <property type="entry name" value="Inositol_monoP_metal-BS"/>
</dbReference>
<dbReference type="GO" id="GO:0006021">
    <property type="term" value="P:inositol biosynthetic process"/>
    <property type="evidence" value="ECO:0007669"/>
    <property type="project" value="UniProtKB-UniPathway"/>
</dbReference>
<organism evidence="9">
    <name type="scientific">Lygus hesperus</name>
    <name type="common">Western plant bug</name>
    <dbReference type="NCBI Taxonomy" id="30085"/>
    <lineage>
        <taxon>Eukaryota</taxon>
        <taxon>Metazoa</taxon>
        <taxon>Ecdysozoa</taxon>
        <taxon>Arthropoda</taxon>
        <taxon>Hexapoda</taxon>
        <taxon>Insecta</taxon>
        <taxon>Pterygota</taxon>
        <taxon>Neoptera</taxon>
        <taxon>Paraneoptera</taxon>
        <taxon>Hemiptera</taxon>
        <taxon>Heteroptera</taxon>
        <taxon>Panheteroptera</taxon>
        <taxon>Cimicomorpha</taxon>
        <taxon>Miridae</taxon>
        <taxon>Mirini</taxon>
        <taxon>Lygus</taxon>
    </lineage>
</organism>
<dbReference type="PRINTS" id="PR00377">
    <property type="entry name" value="IMPHPHTASES"/>
</dbReference>
<dbReference type="InterPro" id="IPR020550">
    <property type="entry name" value="Inositol_monophosphatase_CS"/>
</dbReference>
<dbReference type="InterPro" id="IPR020552">
    <property type="entry name" value="Inositol_monoPase_Li-sen"/>
</dbReference>
<accession>A0A0A9Y1P6</accession>
<feature type="binding site" evidence="7">
    <location>
        <position position="250"/>
    </location>
    <ligand>
        <name>Mg(2+)</name>
        <dbReference type="ChEBI" id="CHEBI:18420"/>
        <label>1</label>
        <note>catalytic</note>
    </ligand>
</feature>
<gene>
    <name evidence="9" type="primary">IMP2_1</name>
    <name evidence="9" type="ORF">CM83_100307</name>
</gene>
<dbReference type="GO" id="GO:0008934">
    <property type="term" value="F:inositol monophosphate 1-phosphatase activity"/>
    <property type="evidence" value="ECO:0007669"/>
    <property type="project" value="InterPro"/>
</dbReference>
<dbReference type="InterPro" id="IPR000760">
    <property type="entry name" value="Inositol_monophosphatase-like"/>
</dbReference>
<dbReference type="SUPFAM" id="SSF56655">
    <property type="entry name" value="Carbohydrate phosphatase"/>
    <property type="match status" value="1"/>
</dbReference>
<evidence type="ECO:0000256" key="2">
    <source>
        <dbReference type="ARBA" id="ARBA00005152"/>
    </source>
</evidence>
<proteinExistence type="inferred from homology"/>
<feature type="binding site" evidence="7">
    <location>
        <position position="124"/>
    </location>
    <ligand>
        <name>Mg(2+)</name>
        <dbReference type="ChEBI" id="CHEBI:18420"/>
        <label>1</label>
        <note>catalytic</note>
    </ligand>
</feature>
<dbReference type="Gene3D" id="3.40.190.80">
    <property type="match status" value="1"/>
</dbReference>
<dbReference type="GO" id="GO:0007165">
    <property type="term" value="P:signal transduction"/>
    <property type="evidence" value="ECO:0007669"/>
    <property type="project" value="TreeGrafter"/>
</dbReference>
<dbReference type="GO" id="GO:0046854">
    <property type="term" value="P:phosphatidylinositol phosphate biosynthetic process"/>
    <property type="evidence" value="ECO:0007669"/>
    <property type="project" value="InterPro"/>
</dbReference>
<dbReference type="PROSITE" id="PS00629">
    <property type="entry name" value="IMP_1"/>
    <property type="match status" value="1"/>
</dbReference>
<name>A0A0A9Y1P6_LYGHE</name>
<feature type="binding site" evidence="7">
    <location>
        <position position="123"/>
    </location>
    <ligand>
        <name>Mg(2+)</name>
        <dbReference type="ChEBI" id="CHEBI:18420"/>
        <label>1</label>
        <note>catalytic</note>
    </ligand>
</feature>
<evidence type="ECO:0000256" key="5">
    <source>
        <dbReference type="ARBA" id="ARBA00022801"/>
    </source>
</evidence>
<comment type="cofactor">
    <cofactor evidence="1 7 8">
        <name>Mg(2+)</name>
        <dbReference type="ChEBI" id="CHEBI:18420"/>
    </cofactor>
</comment>
<dbReference type="InterPro" id="IPR033942">
    <property type="entry name" value="IMPase"/>
</dbReference>
<dbReference type="Pfam" id="PF00459">
    <property type="entry name" value="Inositol_P"/>
    <property type="match status" value="1"/>
</dbReference>
<evidence type="ECO:0000256" key="8">
    <source>
        <dbReference type="RuleBase" id="RU364068"/>
    </source>
</evidence>
<dbReference type="UniPathway" id="UPA00823">
    <property type="reaction ID" value="UER00788"/>
</dbReference>
<dbReference type="GO" id="GO:0046872">
    <property type="term" value="F:metal ion binding"/>
    <property type="evidence" value="ECO:0007669"/>
    <property type="project" value="UniProtKB-KW"/>
</dbReference>
<comment type="pathway">
    <text evidence="2 8">Polyol metabolism; myo-inositol biosynthesis; myo-inositol from D-glucose 6-phosphate: step 2/2.</text>
</comment>
<dbReference type="EMBL" id="GBHO01016627">
    <property type="protein sequence ID" value="JAG26977.1"/>
    <property type="molecule type" value="Transcribed_RNA"/>
</dbReference>
<dbReference type="Gene3D" id="3.30.540.10">
    <property type="entry name" value="Fructose-1,6-Bisphosphatase, subunit A, domain 1"/>
    <property type="match status" value="1"/>
</dbReference>
<dbReference type="FunFam" id="3.30.540.10:FF:000004">
    <property type="entry name" value="Inositol-1-monophosphatase"/>
    <property type="match status" value="1"/>
</dbReference>
<dbReference type="EC" id="3.1.3.25" evidence="8"/>
<dbReference type="CDD" id="cd01639">
    <property type="entry name" value="IMPase"/>
    <property type="match status" value="1"/>
</dbReference>
<comment type="similarity">
    <text evidence="3 8">Belongs to the inositol monophosphatase superfamily.</text>
</comment>
<dbReference type="PRINTS" id="PR00378">
    <property type="entry name" value="LIIMPHPHTASE"/>
</dbReference>
<reference evidence="9" key="2">
    <citation type="submission" date="2014-07" db="EMBL/GenBank/DDBJ databases">
        <authorList>
            <person name="Hull J."/>
        </authorList>
    </citation>
    <scope>NUCLEOTIDE SEQUENCE</scope>
</reference>
<keyword evidence="5 8" id="KW-0378">Hydrolase</keyword>
<evidence type="ECO:0000256" key="4">
    <source>
        <dbReference type="ARBA" id="ARBA00022723"/>
    </source>
</evidence>
<sequence length="301" mass="32995">VQEGTIRQYTIGHGRNPVFSNISRKISSLRAFKMIQVDIDVAYKTVMETVGIAREIVMKGFQGIKTVEEKSSSYDLVTEFDKKTEVYLIETLSKAFPDHKFIGEETSSKCTLTDEPTWIIDPIDGTTNFVHCFPHSAISVALAVGKEIVIGIVCNPMQDQTFTAIKGRGAFLNGRPIHVSTTTELKDAVVGFEISLASAPGIRDKFVKRYRSCVSQTQGMRCLGSAQLSLCMVALGAWDAYHVEHLFVWDLAAGSLIITEAGGTVLDVDGGVFNCENGRIITASTESLARKLVEVFNVDDE</sequence>
<evidence type="ECO:0000256" key="7">
    <source>
        <dbReference type="PIRSR" id="PIRSR600760-2"/>
    </source>
</evidence>
<evidence type="ECO:0000256" key="6">
    <source>
        <dbReference type="ARBA" id="ARBA00022842"/>
    </source>
</evidence>
<feature type="non-terminal residue" evidence="9">
    <location>
        <position position="1"/>
    </location>
</feature>
<keyword evidence="6 7" id="KW-0460">Magnesium</keyword>
<keyword evidence="4 7" id="KW-0479">Metal-binding</keyword>
<reference evidence="9" key="1">
    <citation type="journal article" date="2014" name="PLoS ONE">
        <title>Transcriptome-Based Identification of ABC Transporters in the Western Tarnished Plant Bug Lygus hesperus.</title>
        <authorList>
            <person name="Hull J.J."/>
            <person name="Chaney K."/>
            <person name="Geib S.M."/>
            <person name="Fabrick J.A."/>
            <person name="Brent C.S."/>
            <person name="Walsh D."/>
            <person name="Lavine L.C."/>
        </authorList>
    </citation>
    <scope>NUCLEOTIDE SEQUENCE</scope>
</reference>
<evidence type="ECO:0000256" key="1">
    <source>
        <dbReference type="ARBA" id="ARBA00001946"/>
    </source>
</evidence>
<dbReference type="PANTHER" id="PTHR20854">
    <property type="entry name" value="INOSITOL MONOPHOSPHATASE"/>
    <property type="match status" value="1"/>
</dbReference>
<protein>
    <recommendedName>
        <fullName evidence="8">Inositol-1-monophosphatase</fullName>
        <ecNumber evidence="8">3.1.3.25</ecNumber>
    </recommendedName>
</protein>
<evidence type="ECO:0000256" key="3">
    <source>
        <dbReference type="ARBA" id="ARBA00009759"/>
    </source>
</evidence>
<dbReference type="AlphaFoldDB" id="A0A0A9Y1P6"/>